<accession>A0A7C5LTS5</accession>
<comment type="caution">
    <text evidence="2">The sequence shown here is derived from an EMBL/GenBank/DDBJ whole genome shotgun (WGS) entry which is preliminary data.</text>
</comment>
<name>A0A7C5LTS5_9PROT</name>
<dbReference type="InterPro" id="IPR050483">
    <property type="entry name" value="CoA-transferase_III_domain"/>
</dbReference>
<evidence type="ECO:0000313" key="2">
    <source>
        <dbReference type="EMBL" id="HHL43757.1"/>
    </source>
</evidence>
<dbReference type="InterPro" id="IPR023606">
    <property type="entry name" value="CoA-Trfase_III_dom_1_sf"/>
</dbReference>
<evidence type="ECO:0000256" key="1">
    <source>
        <dbReference type="ARBA" id="ARBA00022679"/>
    </source>
</evidence>
<gene>
    <name evidence="2" type="ORF">ENJ42_09070</name>
</gene>
<dbReference type="AlphaFoldDB" id="A0A7C5LTS5"/>
<proteinExistence type="predicted"/>
<reference evidence="2" key="1">
    <citation type="journal article" date="2020" name="mSystems">
        <title>Genome- and Community-Level Interaction Insights into Carbon Utilization and Element Cycling Functions of Hydrothermarchaeota in Hydrothermal Sediment.</title>
        <authorList>
            <person name="Zhou Z."/>
            <person name="Liu Y."/>
            <person name="Xu W."/>
            <person name="Pan J."/>
            <person name="Luo Z.H."/>
            <person name="Li M."/>
        </authorList>
    </citation>
    <scope>NUCLEOTIDE SEQUENCE [LARGE SCALE GENOMIC DNA]</scope>
    <source>
        <strain evidence="2">HyVt-485</strain>
    </source>
</reference>
<sequence length="110" mass="11965">MTDPLPLDGIRIIAVEQYGAGPYGTQLLADLGAEVIKIENPLTGGDVSRFVTPFTIGDKDSQFFQTFNRNKKSISLDLKSKTGRQHFEDLVKTADAVSNNLRGDLPAKLG</sequence>
<keyword evidence="1 2" id="KW-0808">Transferase</keyword>
<dbReference type="Pfam" id="PF02515">
    <property type="entry name" value="CoA_transf_3"/>
    <property type="match status" value="1"/>
</dbReference>
<protein>
    <submittedName>
        <fullName evidence="2">CoA transferase</fullName>
    </submittedName>
</protein>
<dbReference type="GO" id="GO:0008410">
    <property type="term" value="F:CoA-transferase activity"/>
    <property type="evidence" value="ECO:0007669"/>
    <property type="project" value="TreeGrafter"/>
</dbReference>
<organism evidence="2">
    <name type="scientific">Hellea balneolensis</name>
    <dbReference type="NCBI Taxonomy" id="287478"/>
    <lineage>
        <taxon>Bacteria</taxon>
        <taxon>Pseudomonadati</taxon>
        <taxon>Pseudomonadota</taxon>
        <taxon>Alphaproteobacteria</taxon>
        <taxon>Maricaulales</taxon>
        <taxon>Robiginitomaculaceae</taxon>
        <taxon>Hellea</taxon>
    </lineage>
</organism>
<feature type="non-terminal residue" evidence="2">
    <location>
        <position position="110"/>
    </location>
</feature>
<dbReference type="SUPFAM" id="SSF89796">
    <property type="entry name" value="CoA-transferase family III (CaiB/BaiF)"/>
    <property type="match status" value="1"/>
</dbReference>
<dbReference type="PANTHER" id="PTHR48207">
    <property type="entry name" value="SUCCINATE--HYDROXYMETHYLGLUTARATE COA-TRANSFERASE"/>
    <property type="match status" value="1"/>
</dbReference>
<dbReference type="Gene3D" id="3.40.50.10540">
    <property type="entry name" value="Crotonobetainyl-coa:carnitine coa-transferase, domain 1"/>
    <property type="match status" value="1"/>
</dbReference>
<dbReference type="InterPro" id="IPR003673">
    <property type="entry name" value="CoA-Trfase_fam_III"/>
</dbReference>
<dbReference type="Proteomes" id="UP000885830">
    <property type="component" value="Unassembled WGS sequence"/>
</dbReference>
<dbReference type="PANTHER" id="PTHR48207:SF3">
    <property type="entry name" value="SUCCINATE--HYDROXYMETHYLGLUTARATE COA-TRANSFERASE"/>
    <property type="match status" value="1"/>
</dbReference>
<dbReference type="EMBL" id="DRMJ01000476">
    <property type="protein sequence ID" value="HHL43757.1"/>
    <property type="molecule type" value="Genomic_DNA"/>
</dbReference>